<dbReference type="InterPro" id="IPR056695">
    <property type="entry name" value="DUF7793"/>
</dbReference>
<evidence type="ECO:0000313" key="3">
    <source>
        <dbReference type="Proteomes" id="UP000610931"/>
    </source>
</evidence>
<reference evidence="2" key="1">
    <citation type="submission" date="2020-12" db="EMBL/GenBank/DDBJ databases">
        <title>Snuella sp. nov., isolated from sediment in Incheon.</title>
        <authorList>
            <person name="Kim W."/>
        </authorList>
    </citation>
    <scope>NUCLEOTIDE SEQUENCE</scope>
    <source>
        <strain evidence="2">CAU 1569</strain>
    </source>
</reference>
<dbReference type="Proteomes" id="UP000610931">
    <property type="component" value="Unassembled WGS sequence"/>
</dbReference>
<accession>A0A8J7JBL8</accession>
<evidence type="ECO:0000313" key="2">
    <source>
        <dbReference type="EMBL" id="MBJ6368119.1"/>
    </source>
</evidence>
<dbReference type="EMBL" id="JAELVQ010000008">
    <property type="protein sequence ID" value="MBJ6368119.1"/>
    <property type="molecule type" value="Genomic_DNA"/>
</dbReference>
<proteinExistence type="predicted"/>
<organism evidence="2 3">
    <name type="scientific">Snuella sedimenti</name>
    <dbReference type="NCBI Taxonomy" id="2798802"/>
    <lineage>
        <taxon>Bacteria</taxon>
        <taxon>Pseudomonadati</taxon>
        <taxon>Bacteroidota</taxon>
        <taxon>Flavobacteriia</taxon>
        <taxon>Flavobacteriales</taxon>
        <taxon>Flavobacteriaceae</taxon>
        <taxon>Snuella</taxon>
    </lineage>
</organism>
<comment type="caution">
    <text evidence="2">The sequence shown here is derived from an EMBL/GenBank/DDBJ whole genome shotgun (WGS) entry which is preliminary data.</text>
</comment>
<name>A0A8J7JBL8_9FLAO</name>
<dbReference type="AlphaFoldDB" id="A0A8J7JBL8"/>
<sequence length="122" mass="14154">MKSYKLSFGSIAMLDNNTVELIIDEGVEVNEVMVDEYHDFIRTYMDNPCFVLVNKEHSYSFKFEAQRMIHNIKQIKAIAVCVKTSGALMMVETIINLNKGNDWNIKVFQDRTEAMDWLASQH</sequence>
<gene>
    <name evidence="2" type="ORF">JF259_08460</name>
</gene>
<keyword evidence="3" id="KW-1185">Reference proteome</keyword>
<dbReference type="RefSeq" id="WP_199114882.1">
    <property type="nucleotide sequence ID" value="NZ_JAELVQ010000008.1"/>
</dbReference>
<dbReference type="Pfam" id="PF25056">
    <property type="entry name" value="DUF7793"/>
    <property type="match status" value="1"/>
</dbReference>
<feature type="domain" description="DUF7793" evidence="1">
    <location>
        <begin position="47"/>
        <end position="120"/>
    </location>
</feature>
<evidence type="ECO:0000259" key="1">
    <source>
        <dbReference type="Pfam" id="PF25056"/>
    </source>
</evidence>
<protein>
    <recommendedName>
        <fullName evidence="1">DUF7793 domain-containing protein</fullName>
    </recommendedName>
</protein>